<dbReference type="GeneID" id="23867387"/>
<evidence type="ECO:0000313" key="1">
    <source>
        <dbReference type="EMBL" id="CBH17282.1"/>
    </source>
</evidence>
<dbReference type="EMBL" id="FN554974">
    <property type="protein sequence ID" value="CBH17282.1"/>
    <property type="molecule type" value="Genomic_DNA"/>
</dbReference>
<dbReference type="RefSeq" id="XP_011779546.1">
    <property type="nucleotide sequence ID" value="XM_011781244.1"/>
</dbReference>
<organism evidence="1 2">
    <name type="scientific">Trypanosoma brucei gambiense (strain MHOM/CI/86/DAL972)</name>
    <dbReference type="NCBI Taxonomy" id="679716"/>
    <lineage>
        <taxon>Eukaryota</taxon>
        <taxon>Discoba</taxon>
        <taxon>Euglenozoa</taxon>
        <taxon>Kinetoplastea</taxon>
        <taxon>Metakinetoplastina</taxon>
        <taxon>Trypanosomatida</taxon>
        <taxon>Trypanosomatidae</taxon>
        <taxon>Trypanosoma</taxon>
    </lineage>
</organism>
<dbReference type="KEGG" id="tbg:TbgDal_XI4000"/>
<reference evidence="2" key="1">
    <citation type="journal article" date="2010" name="PLoS Negl. Trop. Dis.">
        <title>The genome sequence of Trypanosoma brucei gambiense, causative agent of chronic human african trypanosomiasis.</title>
        <authorList>
            <person name="Jackson A.P."/>
            <person name="Sanders M."/>
            <person name="Berry A."/>
            <person name="McQuillan J."/>
            <person name="Aslett M.A."/>
            <person name="Quail M.A."/>
            <person name="Chukualim B."/>
            <person name="Capewell P."/>
            <person name="MacLeod A."/>
            <person name="Melville S.E."/>
            <person name="Gibson W."/>
            <person name="Barry J.D."/>
            <person name="Berriman M."/>
            <person name="Hertz-Fowler C."/>
        </authorList>
    </citation>
    <scope>NUCLEOTIDE SEQUENCE [LARGE SCALE GENOMIC DNA]</scope>
    <source>
        <strain evidence="2">MHOM/CI/86/DAL972</strain>
    </source>
</reference>
<proteinExistence type="predicted"/>
<dbReference type="Proteomes" id="UP000002316">
    <property type="component" value="Chromosome 11"/>
</dbReference>
<evidence type="ECO:0000313" key="2">
    <source>
        <dbReference type="Proteomes" id="UP000002316"/>
    </source>
</evidence>
<dbReference type="AlphaFoldDB" id="D0A6I1"/>
<gene>
    <name evidence="1" type="ORF">TbgDal_XI4000</name>
</gene>
<sequence length="104" mass="11459">MQFFFFPCCYLHSPYTFLHVARGVSVAHVCANIYIHMCIPHVFLLVPSRSSLKSPSPIRSAHAAKYALTEIMGLPLGFIAGAVPLAPAVEENRTKGLKCSRARE</sequence>
<accession>D0A6I1</accession>
<name>D0A6I1_TRYB9</name>
<protein>
    <submittedName>
        <fullName evidence="1">Uncharacterized protein</fullName>
    </submittedName>
</protein>